<dbReference type="Gene3D" id="3.30.360.30">
    <property type="entry name" value="homospermidine synthase like"/>
    <property type="match status" value="1"/>
</dbReference>
<name>A0A6C0CTV9_9ZZZZ</name>
<dbReference type="AlphaFoldDB" id="A0A6C0CTV9"/>
<proteinExistence type="predicted"/>
<dbReference type="InterPro" id="IPR023181">
    <property type="entry name" value="Homospermid_syn-like_C"/>
</dbReference>
<feature type="domain" description="Saccharopine dehydrogenase NADP binding" evidence="1">
    <location>
        <begin position="8"/>
        <end position="114"/>
    </location>
</feature>
<protein>
    <recommendedName>
        <fullName evidence="1">Saccharopine dehydrogenase NADP binding domain-containing protein</fullName>
    </recommendedName>
</protein>
<organism evidence="2">
    <name type="scientific">viral metagenome</name>
    <dbReference type="NCBI Taxonomy" id="1070528"/>
    <lineage>
        <taxon>unclassified sequences</taxon>
        <taxon>metagenomes</taxon>
        <taxon>organismal metagenomes</taxon>
    </lineage>
</organism>
<dbReference type="Gene3D" id="3.40.50.720">
    <property type="entry name" value="NAD(P)-binding Rossmann-like Domain"/>
    <property type="match status" value="1"/>
</dbReference>
<evidence type="ECO:0000259" key="1">
    <source>
        <dbReference type="Pfam" id="PF03435"/>
    </source>
</evidence>
<evidence type="ECO:0000313" key="2">
    <source>
        <dbReference type="EMBL" id="QHT07129.1"/>
    </source>
</evidence>
<accession>A0A6C0CTV9</accession>
<dbReference type="EMBL" id="MN739479">
    <property type="protein sequence ID" value="QHT07129.1"/>
    <property type="molecule type" value="Genomic_DNA"/>
</dbReference>
<reference evidence="2" key="1">
    <citation type="journal article" date="2020" name="Nature">
        <title>Giant virus diversity and host interactions through global metagenomics.</title>
        <authorList>
            <person name="Schulz F."/>
            <person name="Roux S."/>
            <person name="Paez-Espino D."/>
            <person name="Jungbluth S."/>
            <person name="Walsh D.A."/>
            <person name="Denef V.J."/>
            <person name="McMahon K.D."/>
            <person name="Konstantinidis K.T."/>
            <person name="Eloe-Fadrosh E.A."/>
            <person name="Kyrpides N.C."/>
            <person name="Woyke T."/>
        </authorList>
    </citation>
    <scope>NUCLEOTIDE SEQUENCE</scope>
    <source>
        <strain evidence="2">GVMAG-M-3300021962-46</strain>
    </source>
</reference>
<dbReference type="InterPro" id="IPR005097">
    <property type="entry name" value="Sacchrp_dh_NADP-bd"/>
</dbReference>
<sequence>MDIQSKKIVILGIGAVGKCVSHYLPEWFNFDYKNLTLIDKDASTADFPSVVNLLKQGATFKKYTILSTNVQNLFEKILKLSKGDIVIDVTTRTDTTKIITLCRKNQLIYLNTDFYDEVPASIKPIMCPTEFAIATTHYNIENLIQKTQHHGNITNILECGMNPGLISIFVKQGLRDLAKYVLQHKQNKSLKSCLANKDYYNIAKILKVRVIHCSEIDTQVPEVKQNKDLLVNTWSCVGLVDEGCEPCEISMGTHEKIIPVHPRFVDDSIPQVAIINKDGITMRFKSYVPVFKNEVEKIVEFKEIKGVSVHHGEGISLNMFISKDEYAPTMQYVYRLSPLTDKIVKTKSRAELVNYTLQDKWRVMNMYEDKLNGTDNVGACFILETNPINADDKKPWGWWTGTMLNTNYTKNVLKDNYFGPTVIQVMAGLLSGLSWIIDNPELGVLFAEEIDEGYIIAKAKKYLGHIYSGPITGVKIAGYTVNNLMVTNRDRKHTKYEGI</sequence>
<dbReference type="Pfam" id="PF03435">
    <property type="entry name" value="Sacchrp_dh_NADP"/>
    <property type="match status" value="1"/>
</dbReference>